<dbReference type="eggNOG" id="COG0855">
    <property type="taxonomic scope" value="Bacteria"/>
</dbReference>
<dbReference type="Pfam" id="PF13089">
    <property type="entry name" value="PP_kinase_N"/>
    <property type="match status" value="1"/>
</dbReference>
<gene>
    <name evidence="12" type="primary">ppk</name>
    <name evidence="12" type="ordered locus">HMU02410</name>
</gene>
<dbReference type="SUPFAM" id="SSF143724">
    <property type="entry name" value="PHP14-like"/>
    <property type="match status" value="1"/>
</dbReference>
<dbReference type="InterPro" id="IPR041108">
    <property type="entry name" value="PP_kinase_C_1"/>
</dbReference>
<dbReference type="EMBL" id="FN555004">
    <property type="protein sequence ID" value="CBG39503.1"/>
    <property type="molecule type" value="Genomic_DNA"/>
</dbReference>
<evidence type="ECO:0000256" key="2">
    <source>
        <dbReference type="ARBA" id="ARBA00022679"/>
    </source>
</evidence>
<comment type="function">
    <text evidence="6">Catalyzes the reversible transfer of the terminal phosphate of ATP to form a long-chain polyphosphate (polyP).</text>
</comment>
<evidence type="ECO:0000256" key="5">
    <source>
        <dbReference type="ARBA" id="ARBA00022840"/>
    </source>
</evidence>
<comment type="PTM">
    <text evidence="6">An intermediate of this reaction is the autophosphorylated ppk in which a phosphate is covalently linked to a histidine residue through a N-P bond.</text>
</comment>
<dbReference type="Proteomes" id="UP000001522">
    <property type="component" value="Chromosome"/>
</dbReference>
<dbReference type="GO" id="GO:0005524">
    <property type="term" value="F:ATP binding"/>
    <property type="evidence" value="ECO:0007669"/>
    <property type="project" value="UniProtKB-KW"/>
</dbReference>
<dbReference type="SUPFAM" id="SSF140356">
    <property type="entry name" value="PPK N-terminal domain-like"/>
    <property type="match status" value="1"/>
</dbReference>
<feature type="coiled-coil region" evidence="7">
    <location>
        <begin position="50"/>
        <end position="77"/>
    </location>
</feature>
<dbReference type="SUPFAM" id="SSF56024">
    <property type="entry name" value="Phospholipase D/nuclease"/>
    <property type="match status" value="2"/>
</dbReference>
<keyword evidence="3" id="KW-0547">Nucleotide-binding</keyword>
<dbReference type="InterPro" id="IPR003414">
    <property type="entry name" value="PP_kinase"/>
</dbReference>
<evidence type="ECO:0000313" key="13">
    <source>
        <dbReference type="Proteomes" id="UP000001522"/>
    </source>
</evidence>
<evidence type="ECO:0000256" key="7">
    <source>
        <dbReference type="SAM" id="Coils"/>
    </source>
</evidence>
<dbReference type="AlphaFoldDB" id="D3UG82"/>
<dbReference type="GO" id="GO:0009358">
    <property type="term" value="C:polyphosphate kinase complex"/>
    <property type="evidence" value="ECO:0007669"/>
    <property type="project" value="InterPro"/>
</dbReference>
<keyword evidence="2 6" id="KW-0808">Transferase</keyword>
<evidence type="ECO:0000259" key="8">
    <source>
        <dbReference type="Pfam" id="PF02503"/>
    </source>
</evidence>
<dbReference type="Gene3D" id="3.30.870.10">
    <property type="entry name" value="Endonuclease Chain A"/>
    <property type="match status" value="2"/>
</dbReference>
<evidence type="ECO:0000256" key="4">
    <source>
        <dbReference type="ARBA" id="ARBA00022777"/>
    </source>
</evidence>
<dbReference type="InterPro" id="IPR025200">
    <property type="entry name" value="PPK_C_dom2"/>
</dbReference>
<dbReference type="Pfam" id="PF02503">
    <property type="entry name" value="PP_kinase"/>
    <property type="match status" value="1"/>
</dbReference>
<feature type="domain" description="Polyphosphate kinase C-terminal" evidence="11">
    <location>
        <begin position="295"/>
        <end position="455"/>
    </location>
</feature>
<dbReference type="Gene3D" id="1.20.58.310">
    <property type="entry name" value="Polyphosphate kinase N-terminal domain"/>
    <property type="match status" value="1"/>
</dbReference>
<dbReference type="KEGG" id="hms:HMU02410"/>
<evidence type="ECO:0000259" key="10">
    <source>
        <dbReference type="Pfam" id="PF13090"/>
    </source>
</evidence>
<dbReference type="PANTHER" id="PTHR30218:SF0">
    <property type="entry name" value="POLYPHOSPHATE KINASE"/>
    <property type="match status" value="1"/>
</dbReference>
<feature type="domain" description="Polyphosphate kinase N-terminal" evidence="9">
    <location>
        <begin position="2"/>
        <end position="82"/>
    </location>
</feature>
<dbReference type="InterPro" id="IPR025198">
    <property type="entry name" value="PPK_N_dom"/>
</dbReference>
<accession>D3UG82</accession>
<evidence type="ECO:0000256" key="1">
    <source>
        <dbReference type="ARBA" id="ARBA00022553"/>
    </source>
</evidence>
<keyword evidence="1 6" id="KW-0597">Phosphoprotein</keyword>
<dbReference type="Gene3D" id="3.30.1840.10">
    <property type="entry name" value="Polyphosphate kinase middle domain"/>
    <property type="match status" value="1"/>
</dbReference>
<name>D3UG82_HELM1</name>
<feature type="domain" description="Polyphosphate kinase middle" evidence="8">
    <location>
        <begin position="93"/>
        <end position="267"/>
    </location>
</feature>
<dbReference type="STRING" id="679897.HMU02410"/>
<evidence type="ECO:0000259" key="9">
    <source>
        <dbReference type="Pfam" id="PF13089"/>
    </source>
</evidence>
<dbReference type="InterPro" id="IPR024953">
    <property type="entry name" value="PP_kinase_middle"/>
</dbReference>
<dbReference type="Pfam" id="PF13090">
    <property type="entry name" value="PP_kinase_C"/>
    <property type="match status" value="1"/>
</dbReference>
<protein>
    <recommendedName>
        <fullName evidence="6">Polyphosphate kinase</fullName>
        <ecNumber evidence="6">2.7.4.1</ecNumber>
    </recommendedName>
</protein>
<dbReference type="NCBIfam" id="NF003921">
    <property type="entry name" value="PRK05443.2-2"/>
    <property type="match status" value="1"/>
</dbReference>
<dbReference type="GO" id="GO:0008976">
    <property type="term" value="F:polyphosphate kinase activity"/>
    <property type="evidence" value="ECO:0007669"/>
    <property type="project" value="UniProtKB-EC"/>
</dbReference>
<dbReference type="Pfam" id="PF17941">
    <property type="entry name" value="PP_kinase_C_1"/>
    <property type="match status" value="1"/>
</dbReference>
<dbReference type="InterPro" id="IPR036830">
    <property type="entry name" value="PP_kinase_middle_dom_sf"/>
</dbReference>
<dbReference type="NCBIfam" id="NF003917">
    <property type="entry name" value="PRK05443.1-1"/>
    <property type="match status" value="1"/>
</dbReference>
<dbReference type="NCBIfam" id="TIGR03705">
    <property type="entry name" value="poly_P_kin"/>
    <property type="match status" value="1"/>
</dbReference>
<evidence type="ECO:0000259" key="11">
    <source>
        <dbReference type="Pfam" id="PF17941"/>
    </source>
</evidence>
<comment type="catalytic activity">
    <reaction evidence="6">
        <text>[phosphate](n) + ATP = [phosphate](n+1) + ADP</text>
        <dbReference type="Rhea" id="RHEA:19573"/>
        <dbReference type="Rhea" id="RHEA-COMP:9859"/>
        <dbReference type="Rhea" id="RHEA-COMP:14280"/>
        <dbReference type="ChEBI" id="CHEBI:16838"/>
        <dbReference type="ChEBI" id="CHEBI:30616"/>
        <dbReference type="ChEBI" id="CHEBI:456216"/>
        <dbReference type="EC" id="2.7.4.1"/>
    </reaction>
</comment>
<dbReference type="PANTHER" id="PTHR30218">
    <property type="entry name" value="POLYPHOSPHATE KINASE"/>
    <property type="match status" value="1"/>
</dbReference>
<keyword evidence="4 12" id="KW-0418">Kinase</keyword>
<sequence>MPLLERLKFLAIYGTNLDEFYMIRIAGLKHLYTDGVFRVGDDGLSVKEQLHTINQYLRAQKKELEELYEEIIFALREKGLHIYSFHELSDDLQKTAREYFHKYLYPIVTPIVMDAKNPLPSIHGLNVNIAVELIDQRDDQTVFGIVRIPQSSKRFISLGKDIFVNIESIIAACAQELFKGFKVQKTHFFRITRNADIEIQEQEADDFIALMNEGLKERKKGKVVRLELGGDQEDLLLKTFIQNQVDLQESDTFSYKILLNVGALWEIVNKKEFAHLLLPSFAPKVLAPLHAKECMFKLINKQDVILFHPYESFDPVANFIHQASIDPSVVSIRMTLYRVGKDSPIVEALIHAAESKQVTVLVELKARFDEENNLHWARALEKAGAHVMYGVPHLKVHAKLALVIRQEGNKLRGYVHLSSGNYNPITAKIYSDISYFSANPKITEDAIALFHSLSTGTAHKTSLEYLKIAPTQIKNQILALIEKEMSYKKEGKIILKANALVDSEVIAKLYEASNAGVQIFLIIRGICCLVPHVPGMSENIKVISLVGKYLEHARIYYFAHEEPIYFSSADLMPRNLERRIEILVPIFQKSLYQKILDILLIQLRDDVNTYELQSSGHYFSRAKSEGIDSQLLYEEYVQKLFLDYHNAY</sequence>
<dbReference type="HOGENOM" id="CLU_009678_1_1_7"/>
<keyword evidence="7" id="KW-0175">Coiled coil</keyword>
<dbReference type="CDD" id="cd09165">
    <property type="entry name" value="PLDc_PaPPK1_C1_like"/>
    <property type="match status" value="1"/>
</dbReference>
<evidence type="ECO:0000256" key="3">
    <source>
        <dbReference type="ARBA" id="ARBA00022741"/>
    </source>
</evidence>
<feature type="domain" description="Polyphosphate kinase C-terminal" evidence="10">
    <location>
        <begin position="466"/>
        <end position="623"/>
    </location>
</feature>
<dbReference type="EC" id="2.7.4.1" evidence="6"/>
<dbReference type="PIRSF" id="PIRSF015589">
    <property type="entry name" value="PP_kinase"/>
    <property type="match status" value="1"/>
</dbReference>
<evidence type="ECO:0000313" key="12">
    <source>
        <dbReference type="EMBL" id="CBG39503.1"/>
    </source>
</evidence>
<reference evidence="12 13" key="1">
    <citation type="journal article" date="2010" name="BMC Genomics">
        <title>Comparative genomics and proteomics of Helicobacter mustelae, an ulcerogenic and carcinogenic gastric pathogen.</title>
        <authorList>
            <person name="O'Toole P.W."/>
            <person name="Snelling W.J."/>
            <person name="Canchaya C."/>
            <person name="Forde B.M."/>
            <person name="Hardie K.R."/>
            <person name="Josenhans C."/>
            <person name="Graham R.L.J."/>
            <person name="McMullan G."/>
            <person name="Parkhill J."/>
            <person name="Belda E."/>
            <person name="Bentley S.D."/>
        </authorList>
    </citation>
    <scope>NUCLEOTIDE SEQUENCE [LARGE SCALE GENOMIC DNA]</scope>
    <source>
        <strain evidence="13">ATCC 43772 / LMG 18044 / NCTC 12198 / 12198</strain>
    </source>
</reference>
<dbReference type="GO" id="GO:0006799">
    <property type="term" value="P:polyphosphate biosynthetic process"/>
    <property type="evidence" value="ECO:0007669"/>
    <property type="project" value="InterPro"/>
</dbReference>
<keyword evidence="5" id="KW-0067">ATP-binding</keyword>
<evidence type="ECO:0000256" key="6">
    <source>
        <dbReference type="RuleBase" id="RU003800"/>
    </source>
</evidence>
<organism evidence="12 13">
    <name type="scientific">Helicobacter mustelae (strain ATCC 43772 / CCUG 25715 / CIP 103759 / LMG 18044 / NCTC 12198 / R85-136P)</name>
    <name type="common">Campylobacter mustelae</name>
    <dbReference type="NCBI Taxonomy" id="679897"/>
    <lineage>
        <taxon>Bacteria</taxon>
        <taxon>Pseudomonadati</taxon>
        <taxon>Campylobacterota</taxon>
        <taxon>Epsilonproteobacteria</taxon>
        <taxon>Campylobacterales</taxon>
        <taxon>Helicobacteraceae</taxon>
        <taxon>Helicobacter</taxon>
    </lineage>
</organism>
<comment type="similarity">
    <text evidence="6">Belongs to the polyphosphate kinase 1 (PPK1) family.</text>
</comment>
<proteinExistence type="inferred from homology"/>
<dbReference type="InterPro" id="IPR036832">
    <property type="entry name" value="PPK_N_dom_sf"/>
</dbReference>
<keyword evidence="13" id="KW-1185">Reference proteome</keyword>